<organism evidence="4 5">
    <name type="scientific">Paraliobacillus quinghaiensis</name>
    <dbReference type="NCBI Taxonomy" id="470815"/>
    <lineage>
        <taxon>Bacteria</taxon>
        <taxon>Bacillati</taxon>
        <taxon>Bacillota</taxon>
        <taxon>Bacilli</taxon>
        <taxon>Bacillales</taxon>
        <taxon>Bacillaceae</taxon>
        <taxon>Paraliobacillus</taxon>
    </lineage>
</organism>
<evidence type="ECO:0008006" key="6">
    <source>
        <dbReference type="Google" id="ProtNLM"/>
    </source>
</evidence>
<dbReference type="PROSITE" id="PS00409">
    <property type="entry name" value="PROKAR_NTER_METHYL"/>
    <property type="match status" value="1"/>
</dbReference>
<dbReference type="Proteomes" id="UP000618460">
    <property type="component" value="Unassembled WGS sequence"/>
</dbReference>
<evidence type="ECO:0000256" key="2">
    <source>
        <dbReference type="ARBA" id="ARBA00023287"/>
    </source>
</evidence>
<evidence type="ECO:0000313" key="5">
    <source>
        <dbReference type="Proteomes" id="UP000618460"/>
    </source>
</evidence>
<comment type="subcellular location">
    <subcellularLocation>
        <location evidence="1">Cell surface</location>
    </subcellularLocation>
</comment>
<protein>
    <recommendedName>
        <fullName evidence="6">Prepilin-type N-terminal cleavage/methylation domain-containing protein</fullName>
    </recommendedName>
</protein>
<evidence type="ECO:0000256" key="3">
    <source>
        <dbReference type="SAM" id="Phobius"/>
    </source>
</evidence>
<accession>A0A917TL67</accession>
<dbReference type="SUPFAM" id="SSF54523">
    <property type="entry name" value="Pili subunits"/>
    <property type="match status" value="1"/>
</dbReference>
<dbReference type="OrthoDB" id="2721912at2"/>
<dbReference type="InterPro" id="IPR012902">
    <property type="entry name" value="N_methyl_site"/>
</dbReference>
<keyword evidence="5" id="KW-1185">Reference proteome</keyword>
<feature type="transmembrane region" description="Helical" evidence="3">
    <location>
        <begin position="20"/>
        <end position="39"/>
    </location>
</feature>
<keyword evidence="3" id="KW-0812">Transmembrane</keyword>
<dbReference type="EMBL" id="BMLG01000003">
    <property type="protein sequence ID" value="GGM27290.1"/>
    <property type="molecule type" value="Genomic_DNA"/>
</dbReference>
<evidence type="ECO:0000313" key="4">
    <source>
        <dbReference type="EMBL" id="GGM27290.1"/>
    </source>
</evidence>
<dbReference type="Gene3D" id="3.30.700.10">
    <property type="entry name" value="Glycoprotein, Type 4 Pilin"/>
    <property type="match status" value="1"/>
</dbReference>
<dbReference type="RefSeq" id="WP_117156890.1">
    <property type="nucleotide sequence ID" value="NZ_BMLG01000003.1"/>
</dbReference>
<dbReference type="GO" id="GO:0030420">
    <property type="term" value="P:establishment of competence for transformation"/>
    <property type="evidence" value="ECO:0007669"/>
    <property type="project" value="UniProtKB-KW"/>
</dbReference>
<dbReference type="InterPro" id="IPR045584">
    <property type="entry name" value="Pilin-like"/>
</dbReference>
<name>A0A917TL67_9BACI</name>
<reference evidence="4" key="2">
    <citation type="submission" date="2020-09" db="EMBL/GenBank/DDBJ databases">
        <authorList>
            <person name="Sun Q."/>
            <person name="Zhou Y."/>
        </authorList>
    </citation>
    <scope>NUCLEOTIDE SEQUENCE</scope>
    <source>
        <strain evidence="4">CGMCC 1.6333</strain>
    </source>
</reference>
<keyword evidence="2" id="KW-0178">Competence</keyword>
<comment type="caution">
    <text evidence="4">The sequence shown here is derived from an EMBL/GenBank/DDBJ whole genome shotgun (WGS) entry which is preliminary data.</text>
</comment>
<dbReference type="GO" id="GO:0009986">
    <property type="term" value="C:cell surface"/>
    <property type="evidence" value="ECO:0007669"/>
    <property type="project" value="UniProtKB-SubCell"/>
</dbReference>
<gene>
    <name evidence="4" type="ORF">GCM10011351_11380</name>
</gene>
<proteinExistence type="predicted"/>
<sequence length="121" mass="13189">MLTKMKQMLRNEKGFTLVELLAVIVILGIIVTIAVPAIGNIISDAEGDAEDAQEELILDAARLADVQGDFESGTTTVGDLVTDDYLEDRIEDEDGDGTKEFDKSKVIYKDGATYTFTNPTK</sequence>
<keyword evidence="3" id="KW-0472">Membrane</keyword>
<dbReference type="AlphaFoldDB" id="A0A917TL67"/>
<evidence type="ECO:0000256" key="1">
    <source>
        <dbReference type="ARBA" id="ARBA00004241"/>
    </source>
</evidence>
<reference evidence="4" key="1">
    <citation type="journal article" date="2014" name="Int. J. Syst. Evol. Microbiol.">
        <title>Complete genome sequence of Corynebacterium casei LMG S-19264T (=DSM 44701T), isolated from a smear-ripened cheese.</title>
        <authorList>
            <consortium name="US DOE Joint Genome Institute (JGI-PGF)"/>
            <person name="Walter F."/>
            <person name="Albersmeier A."/>
            <person name="Kalinowski J."/>
            <person name="Ruckert C."/>
        </authorList>
    </citation>
    <scope>NUCLEOTIDE SEQUENCE</scope>
    <source>
        <strain evidence="4">CGMCC 1.6333</strain>
    </source>
</reference>
<keyword evidence="3" id="KW-1133">Transmembrane helix</keyword>
<dbReference type="Pfam" id="PF07963">
    <property type="entry name" value="N_methyl"/>
    <property type="match status" value="1"/>
</dbReference>
<dbReference type="NCBIfam" id="TIGR02532">
    <property type="entry name" value="IV_pilin_GFxxxE"/>
    <property type="match status" value="1"/>
</dbReference>